<accession>A0A1H9V1L7</accession>
<dbReference type="STRING" id="641238.SAMN04490244_106147"/>
<evidence type="ECO:0000259" key="1">
    <source>
        <dbReference type="Pfam" id="PF04248"/>
    </source>
</evidence>
<dbReference type="InterPro" id="IPR038694">
    <property type="entry name" value="DUF427_sf"/>
</dbReference>
<feature type="domain" description="DUF427" evidence="1">
    <location>
        <begin position="15"/>
        <end position="104"/>
    </location>
</feature>
<dbReference type="EMBL" id="FOGU01000006">
    <property type="protein sequence ID" value="SES15147.1"/>
    <property type="molecule type" value="Genomic_DNA"/>
</dbReference>
<reference evidence="2 3" key="1">
    <citation type="submission" date="2016-10" db="EMBL/GenBank/DDBJ databases">
        <authorList>
            <person name="de Groot N.N."/>
        </authorList>
    </citation>
    <scope>NUCLEOTIDE SEQUENCE [LARGE SCALE GENOMIC DNA]</scope>
    <source>
        <strain evidence="2 3">DSM 23042</strain>
    </source>
</reference>
<dbReference type="OrthoDB" id="9815163at2"/>
<dbReference type="InterPro" id="IPR007361">
    <property type="entry name" value="DUF427"/>
</dbReference>
<evidence type="ECO:0000313" key="2">
    <source>
        <dbReference type="EMBL" id="SES15147.1"/>
    </source>
</evidence>
<keyword evidence="3" id="KW-1185">Reference proteome</keyword>
<evidence type="ECO:0000313" key="3">
    <source>
        <dbReference type="Proteomes" id="UP000198885"/>
    </source>
</evidence>
<dbReference type="PANTHER" id="PTHR34310:SF9">
    <property type="entry name" value="BLR5716 PROTEIN"/>
    <property type="match status" value="1"/>
</dbReference>
<sequence length="112" mass="12126">MADDITIRDSQTTWVVRAGGAVLGESGRAIEVADSEGAVIYFPREDIGVEFLDSSSTRTKDDRKGEATYYSIQTKSTLIPDAAWSYEAPAPEAARLAGHLAFDAEKVTVEEL</sequence>
<organism evidence="2 3">
    <name type="scientific">Tranquillimonas rosea</name>
    <dbReference type="NCBI Taxonomy" id="641238"/>
    <lineage>
        <taxon>Bacteria</taxon>
        <taxon>Pseudomonadati</taxon>
        <taxon>Pseudomonadota</taxon>
        <taxon>Alphaproteobacteria</taxon>
        <taxon>Rhodobacterales</taxon>
        <taxon>Roseobacteraceae</taxon>
        <taxon>Tranquillimonas</taxon>
    </lineage>
</organism>
<dbReference type="AlphaFoldDB" id="A0A1H9V1L7"/>
<dbReference type="Proteomes" id="UP000198885">
    <property type="component" value="Unassembled WGS sequence"/>
</dbReference>
<name>A0A1H9V1L7_9RHOB</name>
<dbReference type="PANTHER" id="PTHR34310">
    <property type="entry name" value="DUF427 DOMAIN PROTEIN (AFU_ORTHOLOGUE AFUA_3G02220)"/>
    <property type="match status" value="1"/>
</dbReference>
<gene>
    <name evidence="2" type="ORF">SAMN04490244_106147</name>
</gene>
<dbReference type="Pfam" id="PF04248">
    <property type="entry name" value="NTP_transf_9"/>
    <property type="match status" value="1"/>
</dbReference>
<proteinExistence type="predicted"/>
<dbReference type="RefSeq" id="WP_092693776.1">
    <property type="nucleotide sequence ID" value="NZ_CBDDGO010000004.1"/>
</dbReference>
<protein>
    <submittedName>
        <fullName evidence="2">Uncharacterized conserved protein, DUF427 family</fullName>
    </submittedName>
</protein>
<dbReference type="Gene3D" id="2.170.150.40">
    <property type="entry name" value="Domain of unknown function (DUF427)"/>
    <property type="match status" value="1"/>
</dbReference>